<gene>
    <name evidence="4" type="ordered locus">cce_3783</name>
</gene>
<dbReference type="InterPro" id="IPR002941">
    <property type="entry name" value="DNA_methylase_N4/N6"/>
</dbReference>
<evidence type="ECO:0000313" key="5">
    <source>
        <dbReference type="Proteomes" id="UP000001203"/>
    </source>
</evidence>
<protein>
    <recommendedName>
        <fullName evidence="3">DNA methylase N-4/N-6 domain-containing protein</fullName>
    </recommendedName>
</protein>
<keyword evidence="5" id="KW-1185">Reference proteome</keyword>
<dbReference type="InterPro" id="IPR029063">
    <property type="entry name" value="SAM-dependent_MTases_sf"/>
</dbReference>
<dbReference type="Proteomes" id="UP000001203">
    <property type="component" value="Chromosome circular"/>
</dbReference>
<dbReference type="GO" id="GO:0003677">
    <property type="term" value="F:DNA binding"/>
    <property type="evidence" value="ECO:0007669"/>
    <property type="project" value="InterPro"/>
</dbReference>
<dbReference type="HOGENOM" id="CLU_780135_0_0_3"/>
<evidence type="ECO:0000313" key="4">
    <source>
        <dbReference type="EMBL" id="ACB53131.1"/>
    </source>
</evidence>
<dbReference type="EMBL" id="CP000806">
    <property type="protein sequence ID" value="ACB53131.1"/>
    <property type="molecule type" value="Genomic_DNA"/>
</dbReference>
<dbReference type="KEGG" id="cyt:cce_3783"/>
<dbReference type="SUPFAM" id="SSF53335">
    <property type="entry name" value="S-adenosyl-L-methionine-dependent methyltransferases"/>
    <property type="match status" value="2"/>
</dbReference>
<dbReference type="GO" id="GO:0032259">
    <property type="term" value="P:methylation"/>
    <property type="evidence" value="ECO:0007669"/>
    <property type="project" value="UniProtKB-KW"/>
</dbReference>
<evidence type="ECO:0000256" key="1">
    <source>
        <dbReference type="ARBA" id="ARBA00022603"/>
    </source>
</evidence>
<dbReference type="AlphaFoldDB" id="B1X1V1"/>
<evidence type="ECO:0000259" key="3">
    <source>
        <dbReference type="Pfam" id="PF01555"/>
    </source>
</evidence>
<dbReference type="Pfam" id="PF01555">
    <property type="entry name" value="N6_N4_Mtase"/>
    <property type="match status" value="1"/>
</dbReference>
<feature type="domain" description="DNA methylase N-4/N-6" evidence="3">
    <location>
        <begin position="142"/>
        <end position="210"/>
    </location>
</feature>
<dbReference type="eggNOG" id="COG0863">
    <property type="taxonomic scope" value="Bacteria"/>
</dbReference>
<dbReference type="RefSeq" id="WP_009545061.1">
    <property type="nucleotide sequence ID" value="NC_010546.1"/>
</dbReference>
<keyword evidence="1" id="KW-0489">Methyltransferase</keyword>
<name>B1X1V1_CROS5</name>
<dbReference type="STRING" id="43989.cce_3783"/>
<dbReference type="GO" id="GO:0008170">
    <property type="term" value="F:N-methyltransferase activity"/>
    <property type="evidence" value="ECO:0007669"/>
    <property type="project" value="InterPro"/>
</dbReference>
<proteinExistence type="predicted"/>
<dbReference type="OrthoDB" id="256730at2"/>
<keyword evidence="2" id="KW-0808">Transferase</keyword>
<accession>B1X1V1</accession>
<evidence type="ECO:0000256" key="2">
    <source>
        <dbReference type="ARBA" id="ARBA00022679"/>
    </source>
</evidence>
<dbReference type="Gene3D" id="3.40.50.150">
    <property type="entry name" value="Vaccinia Virus protein VP39"/>
    <property type="match status" value="2"/>
</dbReference>
<organism evidence="4 5">
    <name type="scientific">Crocosphaera subtropica (strain ATCC 51142 / BH68)</name>
    <name type="common">Cyanothece sp. (strain ATCC 51142)</name>
    <dbReference type="NCBI Taxonomy" id="43989"/>
    <lineage>
        <taxon>Bacteria</taxon>
        <taxon>Bacillati</taxon>
        <taxon>Cyanobacteriota</taxon>
        <taxon>Cyanophyceae</taxon>
        <taxon>Oscillatoriophycideae</taxon>
        <taxon>Chroococcales</taxon>
        <taxon>Aphanothecaceae</taxon>
        <taxon>Crocosphaera</taxon>
        <taxon>Crocosphaera subtropica</taxon>
    </lineage>
</organism>
<reference evidence="4 5" key="1">
    <citation type="journal article" date="2008" name="Proc. Natl. Acad. Sci. U.S.A.">
        <title>The genome of Cyanothece 51142, a unicellular diazotrophic cyanobacterium important in the marine nitrogen cycle.</title>
        <authorList>
            <person name="Welsh E.A."/>
            <person name="Liberton M."/>
            <person name="Stoeckel J."/>
            <person name="Loh T."/>
            <person name="Elvitigala T."/>
            <person name="Wang C."/>
            <person name="Wollam A."/>
            <person name="Fulton R.S."/>
            <person name="Clifton S.W."/>
            <person name="Jacobs J.M."/>
            <person name="Aurora R."/>
            <person name="Ghosh B.K."/>
            <person name="Sherman L.A."/>
            <person name="Smith R.D."/>
            <person name="Wilson R.K."/>
            <person name="Pakrasi H.B."/>
        </authorList>
    </citation>
    <scope>NUCLEOTIDE SEQUENCE [LARGE SCALE GENOMIC DNA]</scope>
    <source>
        <strain evidence="5">ATCC 51142 / BH68</strain>
    </source>
</reference>
<sequence length="355" mass="40814">MQLIQTRPKKSSRTTTKAWLKTLTLACSYAGLSGKKSPWDLADLTLQVQTRWQNDSRYNLKELSNACNISESRLRLLARTAKFYPPQKRFQQLSITHHIEAMRKAPDKAYYWLNQALEKKWSGREIRLAISGDGDPKKFSWLRCGTFWYFSHCDPRFGIKYPGRIPGQIPANLIHYFTEPNDLVVDLMAGGGSTLDAAKFLDRKCLGYDLVSVRPDILINDALVGIPKEAYNAKLIFLDPPYGAIAKNLYSKHPHCLSQMNEKEFVKALVTISEYCGQALVSDGYLAILLQNVYDWESDTVFKIIQSFFDNNWKLVRRIQAPISNQQISSSVMKWARENRKMINTDRDLLIFQMI</sequence>